<evidence type="ECO:0000313" key="1">
    <source>
        <dbReference type="EMBL" id="BDO14645.1"/>
    </source>
</evidence>
<evidence type="ECO:0000313" key="2">
    <source>
        <dbReference type="Proteomes" id="UP001058353"/>
    </source>
</evidence>
<reference evidence="1" key="1">
    <citation type="submission" date="2022-07" db="EMBL/GenBank/DDBJ databases">
        <title>Complete genome sequence of carbapenem-resistant Klebsiella spp. in Japan.</title>
        <authorList>
            <person name="Maehana S."/>
            <person name="Suzuki M."/>
            <person name="Kitasato H."/>
        </authorList>
    </citation>
    <scope>NUCLEOTIDE SEQUENCE</scope>
    <source>
        <strain evidence="1">KAM644</strain>
    </source>
</reference>
<organism evidence="1 2">
    <name type="scientific">Klebsiella quasipneumoniae subsp. quasipneumoniae</name>
    <dbReference type="NCBI Taxonomy" id="1667327"/>
    <lineage>
        <taxon>Bacteria</taxon>
        <taxon>Pseudomonadati</taxon>
        <taxon>Pseudomonadota</taxon>
        <taxon>Gammaproteobacteria</taxon>
        <taxon>Enterobacterales</taxon>
        <taxon>Enterobacteriaceae</taxon>
        <taxon>Klebsiella/Raoultella group</taxon>
        <taxon>Klebsiella</taxon>
        <taxon>Klebsiella pneumoniae complex</taxon>
    </lineage>
</organism>
<sequence>MVHSTHRGTQPNGAFSCAYQVEIRGEKWVLKAGGMNKIRRNIKALVNDVTGRRLPRAVGAALHEAGVVSVAYYSGERAY</sequence>
<gene>
    <name evidence="1" type="ORF">KAM644c_37110</name>
</gene>
<proteinExistence type="predicted"/>
<dbReference type="Proteomes" id="UP001058353">
    <property type="component" value="Chromosome"/>
</dbReference>
<protein>
    <submittedName>
        <fullName evidence="1">Uncharacterized protein</fullName>
    </submittedName>
</protein>
<accession>A0AAN2CFA0</accession>
<dbReference type="AlphaFoldDB" id="A0AAN2CFA0"/>
<name>A0AAN2CFA0_9ENTR</name>
<dbReference type="EMBL" id="AP026407">
    <property type="protein sequence ID" value="BDO14645.1"/>
    <property type="molecule type" value="Genomic_DNA"/>
</dbReference>